<proteinExistence type="predicted"/>
<dbReference type="OrthoDB" id="1467655at2"/>
<dbReference type="EMBL" id="CP027806">
    <property type="protein sequence ID" value="AXJ00873.1"/>
    <property type="molecule type" value="Genomic_DNA"/>
</dbReference>
<evidence type="ECO:0000313" key="4">
    <source>
        <dbReference type="Proteomes" id="UP000254808"/>
    </source>
</evidence>
<dbReference type="CDD" id="cd16936">
    <property type="entry name" value="HATPase_RsbW-like"/>
    <property type="match status" value="1"/>
</dbReference>
<dbReference type="AlphaFoldDB" id="A0A345UK71"/>
<protein>
    <submittedName>
        <fullName evidence="3">Serine/threonine-protein kinase RsbW</fullName>
    </submittedName>
</protein>
<dbReference type="InterPro" id="IPR050267">
    <property type="entry name" value="Anti-sigma-factor_SerPK"/>
</dbReference>
<keyword evidence="3" id="KW-0418">Kinase</keyword>
<keyword evidence="1" id="KW-0723">Serine/threonine-protein kinase</keyword>
<organism evidence="3 4">
    <name type="scientific">Cyclonatronum proteinivorum</name>
    <dbReference type="NCBI Taxonomy" id="1457365"/>
    <lineage>
        <taxon>Bacteria</taxon>
        <taxon>Pseudomonadati</taxon>
        <taxon>Balneolota</taxon>
        <taxon>Balneolia</taxon>
        <taxon>Balneolales</taxon>
        <taxon>Cyclonatronaceae</taxon>
        <taxon>Cyclonatronum</taxon>
    </lineage>
</organism>
<name>A0A345UK71_9BACT</name>
<dbReference type="PANTHER" id="PTHR35526:SF3">
    <property type="entry name" value="ANTI-SIGMA-F FACTOR RSBW"/>
    <property type="match status" value="1"/>
</dbReference>
<sequence length="139" mass="15508">MTPSNLTYTFESDFKELDRLPEIISEIVTHFAISEDFEAILMLAVSEGITNAIKHGNKLDETKKAHMRCEMDAAKKLMIKIEDEGNGFNPDTIPDPLAEENLLKPSGRGVYLMNQTADVSYNDKGNILNLSFDVSKSPL</sequence>
<dbReference type="KEGG" id="cprv:CYPRO_1622"/>
<dbReference type="SUPFAM" id="SSF55874">
    <property type="entry name" value="ATPase domain of HSP90 chaperone/DNA topoisomerase II/histidine kinase"/>
    <property type="match status" value="1"/>
</dbReference>
<dbReference type="InterPro" id="IPR003594">
    <property type="entry name" value="HATPase_dom"/>
</dbReference>
<reference evidence="3 4" key="1">
    <citation type="submission" date="2018-03" db="EMBL/GenBank/DDBJ databases">
        <title>Phenotypic and genomic properties of Cyclonatronum proteinivorum gen. nov., sp. nov., a haloalkaliphilic bacteroidete from soda lakes possessing Na+-translocating rhodopsin.</title>
        <authorList>
            <person name="Toshchakov S.V."/>
            <person name="Korzhenkov A."/>
            <person name="Samarov N.I."/>
            <person name="Kublanov I.V."/>
            <person name="Muntyan M.S."/>
            <person name="Sorokin D.Y."/>
        </authorList>
    </citation>
    <scope>NUCLEOTIDE SEQUENCE [LARGE SCALE GENOMIC DNA]</scope>
    <source>
        <strain evidence="3 4">Omega</strain>
    </source>
</reference>
<dbReference type="Proteomes" id="UP000254808">
    <property type="component" value="Chromosome"/>
</dbReference>
<evidence type="ECO:0000256" key="1">
    <source>
        <dbReference type="ARBA" id="ARBA00022527"/>
    </source>
</evidence>
<dbReference type="GO" id="GO:0004674">
    <property type="term" value="F:protein serine/threonine kinase activity"/>
    <property type="evidence" value="ECO:0007669"/>
    <property type="project" value="UniProtKB-KW"/>
</dbReference>
<keyword evidence="3" id="KW-0808">Transferase</keyword>
<dbReference type="PANTHER" id="PTHR35526">
    <property type="entry name" value="ANTI-SIGMA-F FACTOR RSBW-RELATED"/>
    <property type="match status" value="1"/>
</dbReference>
<evidence type="ECO:0000313" key="3">
    <source>
        <dbReference type="EMBL" id="AXJ00873.1"/>
    </source>
</evidence>
<evidence type="ECO:0000259" key="2">
    <source>
        <dbReference type="Pfam" id="PF13581"/>
    </source>
</evidence>
<dbReference type="Gene3D" id="3.30.565.10">
    <property type="entry name" value="Histidine kinase-like ATPase, C-terminal domain"/>
    <property type="match status" value="1"/>
</dbReference>
<accession>A0A345UK71</accession>
<dbReference type="Pfam" id="PF13581">
    <property type="entry name" value="HATPase_c_2"/>
    <property type="match status" value="1"/>
</dbReference>
<gene>
    <name evidence="3" type="ORF">CYPRO_1622</name>
</gene>
<keyword evidence="4" id="KW-1185">Reference proteome</keyword>
<dbReference type="InterPro" id="IPR036890">
    <property type="entry name" value="HATPase_C_sf"/>
</dbReference>
<feature type="domain" description="Histidine kinase/HSP90-like ATPase" evidence="2">
    <location>
        <begin position="13"/>
        <end position="131"/>
    </location>
</feature>
<dbReference type="RefSeq" id="WP_124245569.1">
    <property type="nucleotide sequence ID" value="NZ_CP027806.1"/>
</dbReference>